<comment type="caution">
    <text evidence="2">The sequence shown here is derived from an EMBL/GenBank/DDBJ whole genome shotgun (WGS) entry which is preliminary data.</text>
</comment>
<dbReference type="EMBL" id="JBFTWV010000020">
    <property type="protein sequence ID" value="KAL2797211.1"/>
    <property type="molecule type" value="Genomic_DNA"/>
</dbReference>
<accession>A0ABR4GDW8</accession>
<dbReference type="SUPFAM" id="SSF54695">
    <property type="entry name" value="POZ domain"/>
    <property type="match status" value="1"/>
</dbReference>
<evidence type="ECO:0000313" key="3">
    <source>
        <dbReference type="Proteomes" id="UP001610563"/>
    </source>
</evidence>
<organism evidence="2 3">
    <name type="scientific">Aspergillus keveii</name>
    <dbReference type="NCBI Taxonomy" id="714993"/>
    <lineage>
        <taxon>Eukaryota</taxon>
        <taxon>Fungi</taxon>
        <taxon>Dikarya</taxon>
        <taxon>Ascomycota</taxon>
        <taxon>Pezizomycotina</taxon>
        <taxon>Eurotiomycetes</taxon>
        <taxon>Eurotiomycetidae</taxon>
        <taxon>Eurotiales</taxon>
        <taxon>Aspergillaceae</taxon>
        <taxon>Aspergillus</taxon>
        <taxon>Aspergillus subgen. Nidulantes</taxon>
    </lineage>
</organism>
<dbReference type="CDD" id="cd18186">
    <property type="entry name" value="BTB_POZ_ZBTB_KLHL-like"/>
    <property type="match status" value="1"/>
</dbReference>
<dbReference type="PROSITE" id="PS50097">
    <property type="entry name" value="BTB"/>
    <property type="match status" value="1"/>
</dbReference>
<sequence length="259" mass="29656">MCFYIPRDEMSSTSTEETRGLFDVPYDDFTESYLPSFHKPLVNIEIGNTNFEVSKPLICRHSPYFSAMFDGDFKESKEHSAVLAEVERVVSVRSFKLFLQFVYTGHVKLRDEPPEDQISAFIEFARLADMLGVANTEHKVATHIESIILKNLPYDSSMFITRQDRKPDENIRLISPSHIRDAACLPKGHEIRSLFAKAAVETFVMGSPKRFKFAEEREEVPGFAVDLLEQLGPTSKSFTASNKHVYVTEPFCRRECVLR</sequence>
<name>A0ABR4GDW8_9EURO</name>
<evidence type="ECO:0000259" key="1">
    <source>
        <dbReference type="PROSITE" id="PS50097"/>
    </source>
</evidence>
<dbReference type="Proteomes" id="UP001610563">
    <property type="component" value="Unassembled WGS sequence"/>
</dbReference>
<evidence type="ECO:0000313" key="2">
    <source>
        <dbReference type="EMBL" id="KAL2797211.1"/>
    </source>
</evidence>
<dbReference type="Gene3D" id="3.30.710.10">
    <property type="entry name" value="Potassium Channel Kv1.1, Chain A"/>
    <property type="match status" value="1"/>
</dbReference>
<keyword evidence="3" id="KW-1185">Reference proteome</keyword>
<reference evidence="2 3" key="1">
    <citation type="submission" date="2024-07" db="EMBL/GenBank/DDBJ databases">
        <title>Section-level genome sequencing and comparative genomics of Aspergillus sections Usti and Cavernicolus.</title>
        <authorList>
            <consortium name="Lawrence Berkeley National Laboratory"/>
            <person name="Nybo J.L."/>
            <person name="Vesth T.C."/>
            <person name="Theobald S."/>
            <person name="Frisvad J.C."/>
            <person name="Larsen T.O."/>
            <person name="Kjaerboelling I."/>
            <person name="Rothschild-Mancinelli K."/>
            <person name="Lyhne E.K."/>
            <person name="Kogle M.E."/>
            <person name="Barry K."/>
            <person name="Clum A."/>
            <person name="Na H."/>
            <person name="Ledsgaard L."/>
            <person name="Lin J."/>
            <person name="Lipzen A."/>
            <person name="Kuo A."/>
            <person name="Riley R."/>
            <person name="Mondo S."/>
            <person name="Labutti K."/>
            <person name="Haridas S."/>
            <person name="Pangalinan J."/>
            <person name="Salamov A.A."/>
            <person name="Simmons B.A."/>
            <person name="Magnuson J.K."/>
            <person name="Chen J."/>
            <person name="Drula E."/>
            <person name="Henrissat B."/>
            <person name="Wiebenga A."/>
            <person name="Lubbers R.J."/>
            <person name="Gomes A.C."/>
            <person name="Makela M.R."/>
            <person name="Stajich J."/>
            <person name="Grigoriev I.V."/>
            <person name="Mortensen U.H."/>
            <person name="De Vries R.P."/>
            <person name="Baker S.E."/>
            <person name="Andersen M.R."/>
        </authorList>
    </citation>
    <scope>NUCLEOTIDE SEQUENCE [LARGE SCALE GENOMIC DNA]</scope>
    <source>
        <strain evidence="2 3">CBS 209.92</strain>
    </source>
</reference>
<dbReference type="SMART" id="SM00225">
    <property type="entry name" value="BTB"/>
    <property type="match status" value="1"/>
</dbReference>
<dbReference type="InterPro" id="IPR011333">
    <property type="entry name" value="SKP1/BTB/POZ_sf"/>
</dbReference>
<gene>
    <name evidence="2" type="ORF">BJX66DRAFT_107208</name>
</gene>
<dbReference type="InterPro" id="IPR000210">
    <property type="entry name" value="BTB/POZ_dom"/>
</dbReference>
<dbReference type="PANTHER" id="PTHR47843">
    <property type="entry name" value="BTB DOMAIN-CONTAINING PROTEIN-RELATED"/>
    <property type="match status" value="1"/>
</dbReference>
<proteinExistence type="predicted"/>
<feature type="domain" description="BTB" evidence="1">
    <location>
        <begin position="40"/>
        <end position="111"/>
    </location>
</feature>
<dbReference type="Pfam" id="PF00651">
    <property type="entry name" value="BTB"/>
    <property type="match status" value="1"/>
</dbReference>
<protein>
    <recommendedName>
        <fullName evidence="1">BTB domain-containing protein</fullName>
    </recommendedName>
</protein>
<dbReference type="PANTHER" id="PTHR47843:SF2">
    <property type="entry name" value="BTB DOMAIN-CONTAINING PROTEIN"/>
    <property type="match status" value="1"/>
</dbReference>